<name>A0A6J6EK17_9ZZZZ</name>
<organism evidence="1">
    <name type="scientific">freshwater metagenome</name>
    <dbReference type="NCBI Taxonomy" id="449393"/>
    <lineage>
        <taxon>unclassified sequences</taxon>
        <taxon>metagenomes</taxon>
        <taxon>ecological metagenomes</taxon>
    </lineage>
</organism>
<sequence>MERPLILLDVDGVINDIEYVGLGTDAWQTHSFRSHGYTLLVPGYMPELIRTLCRVAEVRWCTTWRHRANDEIADFLGIGKLEVVDDGTNSRFVDWKANAAKDLVAEALRAGRKVLWIEDFWGRLPIDEMPVGTEYVDTTEGWDGALLLPHMLPTWVWQLAGTSPSDTVTV</sequence>
<protein>
    <submittedName>
        <fullName evidence="1">Unannotated protein</fullName>
    </submittedName>
</protein>
<dbReference type="EMBL" id="CAEZTS010000033">
    <property type="protein sequence ID" value="CAB4573288.1"/>
    <property type="molecule type" value="Genomic_DNA"/>
</dbReference>
<proteinExistence type="predicted"/>
<reference evidence="1" key="1">
    <citation type="submission" date="2020-05" db="EMBL/GenBank/DDBJ databases">
        <authorList>
            <person name="Chiriac C."/>
            <person name="Salcher M."/>
            <person name="Ghai R."/>
            <person name="Kavagutti S V."/>
        </authorList>
    </citation>
    <scope>NUCLEOTIDE SEQUENCE</scope>
</reference>
<accession>A0A6J6EK17</accession>
<dbReference type="AlphaFoldDB" id="A0A6J6EK17"/>
<gene>
    <name evidence="1" type="ORF">UFOPK1722_00530</name>
</gene>
<evidence type="ECO:0000313" key="1">
    <source>
        <dbReference type="EMBL" id="CAB4573288.1"/>
    </source>
</evidence>